<name>A0AAW9PXN1_9CYAN</name>
<organism evidence="1 2">
    <name type="scientific">Tumidithrix elongata BACA0141</name>
    <dbReference type="NCBI Taxonomy" id="2716417"/>
    <lineage>
        <taxon>Bacteria</taxon>
        <taxon>Bacillati</taxon>
        <taxon>Cyanobacteriota</taxon>
        <taxon>Cyanophyceae</taxon>
        <taxon>Pseudanabaenales</taxon>
        <taxon>Pseudanabaenaceae</taxon>
        <taxon>Tumidithrix</taxon>
        <taxon>Tumidithrix elongata</taxon>
    </lineage>
</organism>
<reference evidence="1" key="1">
    <citation type="submission" date="2024-01" db="EMBL/GenBank/DDBJ databases">
        <title>Bank of Algae and Cyanobacteria of the Azores (BACA) strain genomes.</title>
        <authorList>
            <person name="Luz R."/>
            <person name="Cordeiro R."/>
            <person name="Fonseca A."/>
            <person name="Goncalves V."/>
        </authorList>
    </citation>
    <scope>NUCLEOTIDE SEQUENCE</scope>
    <source>
        <strain evidence="1">BACA0141</strain>
    </source>
</reference>
<dbReference type="RefSeq" id="WP_330485713.1">
    <property type="nucleotide sequence ID" value="NZ_JAZBJZ010000122.1"/>
</dbReference>
<proteinExistence type="predicted"/>
<dbReference type="AlphaFoldDB" id="A0AAW9PXN1"/>
<comment type="caution">
    <text evidence="1">The sequence shown here is derived from an EMBL/GenBank/DDBJ whole genome shotgun (WGS) entry which is preliminary data.</text>
</comment>
<dbReference type="EMBL" id="JAZBJZ010000122">
    <property type="protein sequence ID" value="MEE3719277.1"/>
    <property type="molecule type" value="Genomic_DNA"/>
</dbReference>
<dbReference type="Proteomes" id="UP001333818">
    <property type="component" value="Unassembled WGS sequence"/>
</dbReference>
<evidence type="ECO:0000313" key="1">
    <source>
        <dbReference type="EMBL" id="MEE3719277.1"/>
    </source>
</evidence>
<evidence type="ECO:0000313" key="2">
    <source>
        <dbReference type="Proteomes" id="UP001333818"/>
    </source>
</evidence>
<protein>
    <submittedName>
        <fullName evidence="1">Uncharacterized protein</fullName>
    </submittedName>
</protein>
<gene>
    <name evidence="1" type="ORF">V2H45_21265</name>
</gene>
<keyword evidence="2" id="KW-1185">Reference proteome</keyword>
<accession>A0AAW9PXN1</accession>
<sequence>MITTIDILQAIPKLPQEDCFRIAETLLQTLQAQTAIPTREQINQQLQIAALLAVEDYINDPELTAFTALDGEDFYEYA</sequence>